<dbReference type="EMBL" id="PQXL01000023">
    <property type="protein sequence ID" value="THV54612.1"/>
    <property type="molecule type" value="Genomic_DNA"/>
</dbReference>
<dbReference type="InterPro" id="IPR022085">
    <property type="entry name" value="OpdG"/>
</dbReference>
<evidence type="ECO:0000313" key="1">
    <source>
        <dbReference type="EMBL" id="THV54612.1"/>
    </source>
</evidence>
<accession>A0A4S8RBR4</accession>
<proteinExistence type="predicted"/>
<dbReference type="Pfam" id="PF12311">
    <property type="entry name" value="DUF3632"/>
    <property type="match status" value="1"/>
</dbReference>
<comment type="caution">
    <text evidence="1">The sequence shown here is derived from an EMBL/GenBank/DDBJ whole genome shotgun (WGS) entry which is preliminary data.</text>
</comment>
<protein>
    <submittedName>
        <fullName evidence="1">Uncharacterized protein</fullName>
    </submittedName>
</protein>
<evidence type="ECO:0000313" key="2">
    <source>
        <dbReference type="Proteomes" id="UP000308671"/>
    </source>
</evidence>
<sequence length="211" mass="23793">MTSLNDKLKSRSEFHILHKNALDAELVQTGSDDSNTLWQQVRLLTRNIASRYAQTGRTHPIALYEYDLHELWYMCVQSARLIAAEHPAQDRLVSQVLHTREIGVLFRKSGNAKEEERDDPELEIASTSDGNIWSDLPFLVEEIRAAWTLSPSIPTVQRHNLSAFIARLASVGVRDPELCLVGLWILRDTLETPRPLISGAEASSHDSESEP</sequence>
<dbReference type="PANTHER" id="PTHR38797:SF7">
    <property type="entry name" value="TRANSCRIPTION FACTOR DOMAIN-CONTAINING PROTEIN"/>
    <property type="match status" value="1"/>
</dbReference>
<reference evidence="1 2" key="1">
    <citation type="submission" date="2017-12" db="EMBL/GenBank/DDBJ databases">
        <title>Comparative genomics of Botrytis spp.</title>
        <authorList>
            <person name="Valero-Jimenez C.A."/>
            <person name="Tapia P."/>
            <person name="Veloso J."/>
            <person name="Silva-Moreno E."/>
            <person name="Staats M."/>
            <person name="Valdes J.H."/>
            <person name="Van Kan J.A.L."/>
        </authorList>
    </citation>
    <scope>NUCLEOTIDE SEQUENCE [LARGE SCALE GENOMIC DNA]</scope>
    <source>
        <strain evidence="1 2">MUCL435</strain>
    </source>
</reference>
<keyword evidence="2" id="KW-1185">Reference proteome</keyword>
<dbReference type="OrthoDB" id="5403091at2759"/>
<name>A0A4S8RBR4_9HELO</name>
<dbReference type="PANTHER" id="PTHR38797">
    <property type="entry name" value="NUCLEAR PORE COMPLEX PROTEIN NUP85-RELATED"/>
    <property type="match status" value="1"/>
</dbReference>
<gene>
    <name evidence="1" type="ORF">BGAL_0023g00210</name>
</gene>
<dbReference type="AlphaFoldDB" id="A0A4S8RBR4"/>
<organism evidence="1 2">
    <name type="scientific">Botrytis galanthina</name>
    <dbReference type="NCBI Taxonomy" id="278940"/>
    <lineage>
        <taxon>Eukaryota</taxon>
        <taxon>Fungi</taxon>
        <taxon>Dikarya</taxon>
        <taxon>Ascomycota</taxon>
        <taxon>Pezizomycotina</taxon>
        <taxon>Leotiomycetes</taxon>
        <taxon>Helotiales</taxon>
        <taxon>Sclerotiniaceae</taxon>
        <taxon>Botrytis</taxon>
    </lineage>
</organism>
<dbReference type="Proteomes" id="UP000308671">
    <property type="component" value="Unassembled WGS sequence"/>
</dbReference>
<dbReference type="InterPro" id="IPR053204">
    <property type="entry name" value="Oxopyrrolidines_Biosynth-assoc"/>
</dbReference>